<dbReference type="Proteomes" id="UP001165341">
    <property type="component" value="Unassembled WGS sequence"/>
</dbReference>
<reference evidence="1" key="1">
    <citation type="submission" date="2022-03" db="EMBL/GenBank/DDBJ databases">
        <title>Cryobacterium sp. nov. strain ZS14-85, isolated from Antarctic soil.</title>
        <authorList>
            <person name="Li J."/>
            <person name="Niu G."/>
        </authorList>
    </citation>
    <scope>NUCLEOTIDE SEQUENCE</scope>
    <source>
        <strain evidence="1">ZS14-85</strain>
    </source>
</reference>
<dbReference type="EMBL" id="JALGAR010000001">
    <property type="protein sequence ID" value="MCI4656585.1"/>
    <property type="molecule type" value="Genomic_DNA"/>
</dbReference>
<dbReference type="InterPro" id="IPR011051">
    <property type="entry name" value="RmlC_Cupin_sf"/>
</dbReference>
<comment type="caution">
    <text evidence="1">The sequence shown here is derived from an EMBL/GenBank/DDBJ whole genome shotgun (WGS) entry which is preliminary data.</text>
</comment>
<dbReference type="SUPFAM" id="SSF51182">
    <property type="entry name" value="RmlC-like cupins"/>
    <property type="match status" value="1"/>
</dbReference>
<dbReference type="AlphaFoldDB" id="A0AA41UE24"/>
<dbReference type="RefSeq" id="WP_198415887.1">
    <property type="nucleotide sequence ID" value="NZ_JALGAR010000001.1"/>
</dbReference>
<proteinExistence type="predicted"/>
<gene>
    <name evidence="1" type="ORF">MQH31_01990</name>
</gene>
<dbReference type="InterPro" id="IPR014710">
    <property type="entry name" value="RmlC-like_jellyroll"/>
</dbReference>
<evidence type="ECO:0000313" key="1">
    <source>
        <dbReference type="EMBL" id="MCI4656585.1"/>
    </source>
</evidence>
<evidence type="ECO:0000313" key="2">
    <source>
        <dbReference type="Proteomes" id="UP001165341"/>
    </source>
</evidence>
<sequence length="145" mass="15724">MSSEQNATHSLDPLVTDPGVYRVLLENDRVRVLEFLDAPGDTTNPHEHPDSVMITLSAYARRLSFEGREVDVELPAGETAWLPAQEHAGVNIGTTPTHAIFVELKEQAVRAPDPSVHPLGPAPRPLIGIPLSDASSDEEKAWGFA</sequence>
<protein>
    <submittedName>
        <fullName evidence="1">Cytoplasmic protein</fullName>
    </submittedName>
</protein>
<accession>A0AA41UE24</accession>
<keyword evidence="2" id="KW-1185">Reference proteome</keyword>
<organism evidence="1 2">
    <name type="scientific">Cryobacterium zhongshanensis</name>
    <dbReference type="NCBI Taxonomy" id="2928153"/>
    <lineage>
        <taxon>Bacteria</taxon>
        <taxon>Bacillati</taxon>
        <taxon>Actinomycetota</taxon>
        <taxon>Actinomycetes</taxon>
        <taxon>Micrococcales</taxon>
        <taxon>Microbacteriaceae</taxon>
        <taxon>Cryobacterium</taxon>
    </lineage>
</organism>
<name>A0AA41UE24_9MICO</name>
<dbReference type="Gene3D" id="2.60.120.10">
    <property type="entry name" value="Jelly Rolls"/>
    <property type="match status" value="1"/>
</dbReference>